<organism evidence="5 6">
    <name type="scientific">Hucho hucho</name>
    <name type="common">huchen</name>
    <dbReference type="NCBI Taxonomy" id="62062"/>
    <lineage>
        <taxon>Eukaryota</taxon>
        <taxon>Metazoa</taxon>
        <taxon>Chordata</taxon>
        <taxon>Craniata</taxon>
        <taxon>Vertebrata</taxon>
        <taxon>Euteleostomi</taxon>
        <taxon>Actinopterygii</taxon>
        <taxon>Neopterygii</taxon>
        <taxon>Teleostei</taxon>
        <taxon>Protacanthopterygii</taxon>
        <taxon>Salmoniformes</taxon>
        <taxon>Salmonidae</taxon>
        <taxon>Salmoninae</taxon>
        <taxon>Hucho</taxon>
    </lineage>
</organism>
<dbReference type="InterPro" id="IPR013783">
    <property type="entry name" value="Ig-like_fold"/>
</dbReference>
<evidence type="ECO:0000259" key="4">
    <source>
        <dbReference type="SMART" id="SM00406"/>
    </source>
</evidence>
<dbReference type="GO" id="GO:0019814">
    <property type="term" value="C:immunoglobulin complex"/>
    <property type="evidence" value="ECO:0007669"/>
    <property type="project" value="UniProtKB-KW"/>
</dbReference>
<accession>A0A4W5RX48</accession>
<reference evidence="6" key="1">
    <citation type="submission" date="2018-06" db="EMBL/GenBank/DDBJ databases">
        <title>Genome assembly of Danube salmon.</title>
        <authorList>
            <person name="Macqueen D.J."/>
            <person name="Gundappa M.K."/>
        </authorList>
    </citation>
    <scope>NUCLEOTIDE SEQUENCE [LARGE SCALE GENOMIC DNA]</scope>
</reference>
<keyword evidence="6" id="KW-1185">Reference proteome</keyword>
<dbReference type="AlphaFoldDB" id="A0A4W5RX48"/>
<dbReference type="PANTHER" id="PTHR23266">
    <property type="entry name" value="IMMUNOGLOBULIN HEAVY CHAIN"/>
    <property type="match status" value="1"/>
</dbReference>
<dbReference type="Ensembl" id="ENSHHUT00000093786.1">
    <property type="protein sequence ID" value="ENSHHUP00000090978.1"/>
    <property type="gene ID" value="ENSHHUG00000052508.1"/>
</dbReference>
<sequence>GKCSYHQFSVFCQTELIQPGSMTLQPEQPLTLSCKASGYSLTSTSDCTGVNHQLAGKALEWIGLICHDGNTSSSTVLTGHSLLTEDTAVYYCARYPQGYKPAQDLHKTL</sequence>
<feature type="domain" description="Immunoglobulin V-set" evidence="4">
    <location>
        <begin position="29"/>
        <end position="94"/>
    </location>
</feature>
<dbReference type="InterPro" id="IPR036179">
    <property type="entry name" value="Ig-like_dom_sf"/>
</dbReference>
<keyword evidence="3" id="KW-1280">Immunoglobulin</keyword>
<reference evidence="5" key="3">
    <citation type="submission" date="2025-09" db="UniProtKB">
        <authorList>
            <consortium name="Ensembl"/>
        </authorList>
    </citation>
    <scope>IDENTIFICATION</scope>
</reference>
<evidence type="ECO:0000256" key="3">
    <source>
        <dbReference type="ARBA" id="ARBA00043265"/>
    </source>
</evidence>
<proteinExistence type="predicted"/>
<dbReference type="GO" id="GO:0005576">
    <property type="term" value="C:extracellular region"/>
    <property type="evidence" value="ECO:0007669"/>
    <property type="project" value="UniProtKB-ARBA"/>
</dbReference>
<dbReference type="SUPFAM" id="SSF48726">
    <property type="entry name" value="Immunoglobulin"/>
    <property type="match status" value="1"/>
</dbReference>
<dbReference type="Proteomes" id="UP000314982">
    <property type="component" value="Unassembled WGS sequence"/>
</dbReference>
<evidence type="ECO:0000256" key="2">
    <source>
        <dbReference type="ARBA" id="ARBA00023130"/>
    </source>
</evidence>
<dbReference type="InterPro" id="IPR050199">
    <property type="entry name" value="IgHV"/>
</dbReference>
<name>A0A4W5RX48_9TELE</name>
<keyword evidence="1" id="KW-0391">Immunity</keyword>
<protein>
    <recommendedName>
        <fullName evidence="4">Immunoglobulin V-set domain-containing protein</fullName>
    </recommendedName>
</protein>
<dbReference type="STRING" id="62062.ENSHHUP00000090978"/>
<evidence type="ECO:0000313" key="5">
    <source>
        <dbReference type="Ensembl" id="ENSHHUP00000090978.1"/>
    </source>
</evidence>
<dbReference type="GO" id="GO:0002250">
    <property type="term" value="P:adaptive immune response"/>
    <property type="evidence" value="ECO:0007669"/>
    <property type="project" value="UniProtKB-KW"/>
</dbReference>
<evidence type="ECO:0000313" key="6">
    <source>
        <dbReference type="Proteomes" id="UP000314982"/>
    </source>
</evidence>
<evidence type="ECO:0000256" key="1">
    <source>
        <dbReference type="ARBA" id="ARBA00022859"/>
    </source>
</evidence>
<dbReference type="InterPro" id="IPR013106">
    <property type="entry name" value="Ig_V-set"/>
</dbReference>
<reference evidence="5" key="2">
    <citation type="submission" date="2025-08" db="UniProtKB">
        <authorList>
            <consortium name="Ensembl"/>
        </authorList>
    </citation>
    <scope>IDENTIFICATION</scope>
</reference>
<dbReference type="GeneTree" id="ENSGT01030000234794"/>
<dbReference type="SMART" id="SM00406">
    <property type="entry name" value="IGv"/>
    <property type="match status" value="1"/>
</dbReference>
<dbReference type="Gene3D" id="2.60.40.10">
    <property type="entry name" value="Immunoglobulins"/>
    <property type="match status" value="2"/>
</dbReference>
<keyword evidence="2" id="KW-1064">Adaptive immunity</keyword>